<dbReference type="Pfam" id="PF01409">
    <property type="entry name" value="tRNA-synt_2d"/>
    <property type="match status" value="1"/>
</dbReference>
<feature type="domain" description="Phenylalanine-tRNA ligase class II N-terminal" evidence="8">
    <location>
        <begin position="89"/>
        <end position="155"/>
    </location>
</feature>
<protein>
    <recommendedName>
        <fullName evidence="11">Phenylalanine--tRNA ligase</fullName>
    </recommendedName>
</protein>
<dbReference type="GO" id="GO:0005524">
    <property type="term" value="F:ATP binding"/>
    <property type="evidence" value="ECO:0007669"/>
    <property type="project" value="UniProtKB-KW"/>
</dbReference>
<comment type="caution">
    <text evidence="9">The sequence shown here is derived from an EMBL/GenBank/DDBJ whole genome shotgun (WGS) entry which is preliminary data.</text>
</comment>
<evidence type="ECO:0000256" key="1">
    <source>
        <dbReference type="ARBA" id="ARBA00022598"/>
    </source>
</evidence>
<feature type="region of interest" description="Disordered" evidence="6">
    <location>
        <begin position="1"/>
        <end position="75"/>
    </location>
</feature>
<dbReference type="InterPro" id="IPR010978">
    <property type="entry name" value="tRNA-bd_arm"/>
</dbReference>
<sequence length="227" mass="25577">MDSAMEENDAYWEDSEEDMQYADEEDSGDEMQHADEEDSEEDMQYADEEDSGDEMQHADEEDSEEDMQHADEQGIACEEAVSKIAQATNSEQLESLRVSLLGKKGSITSLMSNMKSLENDEKKEFGRTVNEVKGIVESALDARRSSIEKVELMAKMESERIDVTTPGIVPQGVGRRHPLSITMERATEVFMSLGYDTVTECEESPEIESDYYCFEALNCPPDHPARD</sequence>
<dbReference type="GO" id="GO:0005737">
    <property type="term" value="C:cytoplasm"/>
    <property type="evidence" value="ECO:0007669"/>
    <property type="project" value="InterPro"/>
</dbReference>
<keyword evidence="2" id="KW-0547">Nucleotide-binding</keyword>
<evidence type="ECO:0000313" key="10">
    <source>
        <dbReference type="Proteomes" id="UP001165082"/>
    </source>
</evidence>
<reference evidence="9" key="1">
    <citation type="submission" date="2022-07" db="EMBL/GenBank/DDBJ databases">
        <title>Genome analysis of Parmales, a sister group of diatoms, reveals the evolutionary specialization of diatoms from phago-mixotrophs to photoautotrophs.</title>
        <authorList>
            <person name="Ban H."/>
            <person name="Sato S."/>
            <person name="Yoshikawa S."/>
            <person name="Kazumasa Y."/>
            <person name="Nakamura Y."/>
            <person name="Ichinomiya M."/>
            <person name="Saitoh K."/>
            <person name="Sato N."/>
            <person name="Blanc-Mathieu R."/>
            <person name="Endo H."/>
            <person name="Kuwata A."/>
            <person name="Ogata H."/>
        </authorList>
    </citation>
    <scope>NUCLEOTIDE SEQUENCE</scope>
</reference>
<dbReference type="Pfam" id="PF02912">
    <property type="entry name" value="Phe_tRNA-synt_N"/>
    <property type="match status" value="1"/>
</dbReference>
<dbReference type="Proteomes" id="UP001165082">
    <property type="component" value="Unassembled WGS sequence"/>
</dbReference>
<dbReference type="AlphaFoldDB" id="A0A9W6ZRB5"/>
<evidence type="ECO:0000256" key="6">
    <source>
        <dbReference type="SAM" id="MobiDB-lite"/>
    </source>
</evidence>
<keyword evidence="4" id="KW-0648">Protein biosynthesis</keyword>
<dbReference type="InterPro" id="IPR045864">
    <property type="entry name" value="aa-tRNA-synth_II/BPL/LPL"/>
</dbReference>
<accession>A0A9W6ZRB5</accession>
<proteinExistence type="predicted"/>
<dbReference type="GO" id="GO:0004826">
    <property type="term" value="F:phenylalanine-tRNA ligase activity"/>
    <property type="evidence" value="ECO:0007669"/>
    <property type="project" value="InterPro"/>
</dbReference>
<dbReference type="SUPFAM" id="SSF46589">
    <property type="entry name" value="tRNA-binding arm"/>
    <property type="match status" value="1"/>
</dbReference>
<dbReference type="GO" id="GO:0006432">
    <property type="term" value="P:phenylalanyl-tRNA aminoacylation"/>
    <property type="evidence" value="ECO:0007669"/>
    <property type="project" value="InterPro"/>
</dbReference>
<evidence type="ECO:0008006" key="11">
    <source>
        <dbReference type="Google" id="ProtNLM"/>
    </source>
</evidence>
<evidence type="ECO:0000256" key="2">
    <source>
        <dbReference type="ARBA" id="ARBA00022741"/>
    </source>
</evidence>
<name>A0A9W6ZRB5_9STRA</name>
<keyword evidence="1" id="KW-0436">Ligase</keyword>
<gene>
    <name evidence="9" type="ORF">TrRE_jg3856</name>
</gene>
<evidence type="ECO:0000256" key="4">
    <source>
        <dbReference type="ARBA" id="ARBA00022917"/>
    </source>
</evidence>
<evidence type="ECO:0000313" key="9">
    <source>
        <dbReference type="EMBL" id="GMH56666.1"/>
    </source>
</evidence>
<dbReference type="SUPFAM" id="SSF55681">
    <property type="entry name" value="Class II aaRS and biotin synthetases"/>
    <property type="match status" value="1"/>
</dbReference>
<dbReference type="Gene3D" id="3.30.930.10">
    <property type="entry name" value="Bira Bifunctional Protein, Domain 2"/>
    <property type="match status" value="1"/>
</dbReference>
<keyword evidence="10" id="KW-1185">Reference proteome</keyword>
<evidence type="ECO:0000256" key="5">
    <source>
        <dbReference type="ARBA" id="ARBA00023146"/>
    </source>
</evidence>
<organism evidence="9 10">
    <name type="scientific">Triparma retinervis</name>
    <dbReference type="NCBI Taxonomy" id="2557542"/>
    <lineage>
        <taxon>Eukaryota</taxon>
        <taxon>Sar</taxon>
        <taxon>Stramenopiles</taxon>
        <taxon>Ochrophyta</taxon>
        <taxon>Bolidophyceae</taxon>
        <taxon>Parmales</taxon>
        <taxon>Triparmaceae</taxon>
        <taxon>Triparma</taxon>
    </lineage>
</organism>
<evidence type="ECO:0000259" key="8">
    <source>
        <dbReference type="Pfam" id="PF02912"/>
    </source>
</evidence>
<dbReference type="OrthoDB" id="4457at2759"/>
<dbReference type="InterPro" id="IPR004188">
    <property type="entry name" value="Phe-tRNA_ligase_II_N"/>
</dbReference>
<keyword evidence="3" id="KW-0067">ATP-binding</keyword>
<dbReference type="GO" id="GO:0000049">
    <property type="term" value="F:tRNA binding"/>
    <property type="evidence" value="ECO:0007669"/>
    <property type="project" value="InterPro"/>
</dbReference>
<dbReference type="InterPro" id="IPR002319">
    <property type="entry name" value="Phenylalanyl-tRNA_Synthase"/>
</dbReference>
<feature type="domain" description="Phenylalanyl-tRNA synthetase" evidence="7">
    <location>
        <begin position="161"/>
        <end position="227"/>
    </location>
</feature>
<feature type="non-terminal residue" evidence="9">
    <location>
        <position position="1"/>
    </location>
</feature>
<dbReference type="EMBL" id="BRXZ01000888">
    <property type="protein sequence ID" value="GMH56666.1"/>
    <property type="molecule type" value="Genomic_DNA"/>
</dbReference>
<evidence type="ECO:0000256" key="3">
    <source>
        <dbReference type="ARBA" id="ARBA00022840"/>
    </source>
</evidence>
<keyword evidence="5" id="KW-0030">Aminoacyl-tRNA synthetase</keyword>
<feature type="compositionally biased region" description="Acidic residues" evidence="6">
    <location>
        <begin position="1"/>
        <end position="65"/>
    </location>
</feature>
<evidence type="ECO:0000259" key="7">
    <source>
        <dbReference type="Pfam" id="PF01409"/>
    </source>
</evidence>